<dbReference type="Proteomes" id="UP000887222">
    <property type="component" value="Unassembled WGS sequence"/>
</dbReference>
<evidence type="ECO:0000256" key="6">
    <source>
        <dbReference type="PROSITE-ProRule" id="PRU00169"/>
    </source>
</evidence>
<dbReference type="InterPro" id="IPR003594">
    <property type="entry name" value="HATPase_dom"/>
</dbReference>
<evidence type="ECO:0000313" key="12">
    <source>
        <dbReference type="Proteomes" id="UP000887222"/>
    </source>
</evidence>
<dbReference type="Gene3D" id="3.30.450.40">
    <property type="match status" value="1"/>
</dbReference>
<reference evidence="11 12" key="1">
    <citation type="journal article" date="2022" name="Int. J. Syst. Evol. Microbiol.">
        <title>Noviherbaspirillum aridicola sp. nov., isolated from an arid soil in Pakistan.</title>
        <authorList>
            <person name="Khan I.U."/>
            <person name="Saqib M."/>
            <person name="Amin A."/>
            <person name="Hussain F."/>
            <person name="Li L."/>
            <person name="Liu Y.H."/>
            <person name="Fang B.Z."/>
            <person name="Ahmed I."/>
            <person name="Li W.J."/>
        </authorList>
    </citation>
    <scope>NUCLEOTIDE SEQUENCE [LARGE SCALE GENOMIC DNA]</scope>
    <source>
        <strain evidence="11 12">NCCP-691</strain>
    </source>
</reference>
<feature type="domain" description="PAC" evidence="10">
    <location>
        <begin position="155"/>
        <end position="206"/>
    </location>
</feature>
<protein>
    <recommendedName>
        <fullName evidence="2">histidine kinase</fullName>
        <ecNumber evidence="2">2.7.13.3</ecNumber>
    </recommendedName>
</protein>
<dbReference type="InterPro" id="IPR035965">
    <property type="entry name" value="PAS-like_dom_sf"/>
</dbReference>
<evidence type="ECO:0000259" key="10">
    <source>
        <dbReference type="PROSITE" id="PS50113"/>
    </source>
</evidence>
<feature type="domain" description="PAS" evidence="9">
    <location>
        <begin position="217"/>
        <end position="262"/>
    </location>
</feature>
<dbReference type="InterPro" id="IPR001789">
    <property type="entry name" value="Sig_transdc_resp-reg_receiver"/>
</dbReference>
<dbReference type="Gene3D" id="3.30.450.20">
    <property type="entry name" value="PAS domain"/>
    <property type="match status" value="3"/>
</dbReference>
<dbReference type="Pfam" id="PF13426">
    <property type="entry name" value="PAS_9"/>
    <property type="match status" value="1"/>
</dbReference>
<dbReference type="InterPro" id="IPR036890">
    <property type="entry name" value="HATPase_C_sf"/>
</dbReference>
<evidence type="ECO:0000313" key="11">
    <source>
        <dbReference type="EMBL" id="GIZ50420.1"/>
    </source>
</evidence>
<comment type="catalytic activity">
    <reaction evidence="1">
        <text>ATP + protein L-histidine = ADP + protein N-phospho-L-histidine.</text>
        <dbReference type="EC" id="2.7.13.3"/>
    </reaction>
</comment>
<comment type="caution">
    <text evidence="11">The sequence shown here is derived from an EMBL/GenBank/DDBJ whole genome shotgun (WGS) entry which is preliminary data.</text>
</comment>
<dbReference type="PANTHER" id="PTHR43547">
    <property type="entry name" value="TWO-COMPONENT HISTIDINE KINASE"/>
    <property type="match status" value="1"/>
</dbReference>
<keyword evidence="3 6" id="KW-0597">Phosphoprotein</keyword>
<name>A0ABQ4Q017_9BURK</name>
<dbReference type="SMART" id="SM00086">
    <property type="entry name" value="PAC"/>
    <property type="match status" value="3"/>
</dbReference>
<dbReference type="SMART" id="SM00091">
    <property type="entry name" value="PAS"/>
    <property type="match status" value="3"/>
</dbReference>
<dbReference type="PROSITE" id="PS50113">
    <property type="entry name" value="PAC"/>
    <property type="match status" value="3"/>
</dbReference>
<dbReference type="Gene3D" id="1.10.287.130">
    <property type="match status" value="1"/>
</dbReference>
<dbReference type="InterPro" id="IPR003018">
    <property type="entry name" value="GAF"/>
</dbReference>
<dbReference type="Pfam" id="PF02518">
    <property type="entry name" value="HATPase_c"/>
    <property type="match status" value="1"/>
</dbReference>
<evidence type="ECO:0000256" key="1">
    <source>
        <dbReference type="ARBA" id="ARBA00000085"/>
    </source>
</evidence>
<feature type="domain" description="PAC" evidence="10">
    <location>
        <begin position="293"/>
        <end position="345"/>
    </location>
</feature>
<dbReference type="Pfam" id="PF08447">
    <property type="entry name" value="PAS_3"/>
    <property type="match status" value="1"/>
</dbReference>
<dbReference type="CDD" id="cd00082">
    <property type="entry name" value="HisKA"/>
    <property type="match status" value="1"/>
</dbReference>
<dbReference type="EC" id="2.7.13.3" evidence="2"/>
<dbReference type="CDD" id="cd00130">
    <property type="entry name" value="PAS"/>
    <property type="match status" value="3"/>
</dbReference>
<evidence type="ECO:0000256" key="5">
    <source>
        <dbReference type="ARBA" id="ARBA00022777"/>
    </source>
</evidence>
<dbReference type="NCBIfam" id="TIGR00229">
    <property type="entry name" value="sensory_box"/>
    <property type="match status" value="3"/>
</dbReference>
<dbReference type="Gene3D" id="3.40.50.2300">
    <property type="match status" value="1"/>
</dbReference>
<dbReference type="SUPFAM" id="SSF55785">
    <property type="entry name" value="PYP-like sensor domain (PAS domain)"/>
    <property type="match status" value="3"/>
</dbReference>
<dbReference type="SMART" id="SM00387">
    <property type="entry name" value="HATPase_c"/>
    <property type="match status" value="1"/>
</dbReference>
<dbReference type="SUPFAM" id="SSF52172">
    <property type="entry name" value="CheY-like"/>
    <property type="match status" value="1"/>
</dbReference>
<dbReference type="InterPro" id="IPR010921">
    <property type="entry name" value="Trp_repressor/repl_initiator"/>
</dbReference>
<gene>
    <name evidence="11" type="ORF">NCCP691_04340</name>
</gene>
<dbReference type="SUPFAM" id="SSF48295">
    <property type="entry name" value="TrpR-like"/>
    <property type="match status" value="1"/>
</dbReference>
<evidence type="ECO:0000256" key="2">
    <source>
        <dbReference type="ARBA" id="ARBA00012438"/>
    </source>
</evidence>
<dbReference type="PROSITE" id="PS50112">
    <property type="entry name" value="PAS"/>
    <property type="match status" value="3"/>
</dbReference>
<dbReference type="SUPFAM" id="SSF55874">
    <property type="entry name" value="ATPase domain of HSP90 chaperone/DNA topoisomerase II/histidine kinase"/>
    <property type="match status" value="1"/>
</dbReference>
<dbReference type="InterPro" id="IPR013656">
    <property type="entry name" value="PAS_4"/>
</dbReference>
<dbReference type="SMART" id="SM00388">
    <property type="entry name" value="HisKA"/>
    <property type="match status" value="1"/>
</dbReference>
<dbReference type="InterPro" id="IPR013655">
    <property type="entry name" value="PAS_fold_3"/>
</dbReference>
<evidence type="ECO:0000259" key="8">
    <source>
        <dbReference type="PROSITE" id="PS50110"/>
    </source>
</evidence>
<dbReference type="Pfam" id="PF08448">
    <property type="entry name" value="PAS_4"/>
    <property type="match status" value="1"/>
</dbReference>
<sequence>MDRPNEVTGQDSQQLTPAFRAAVALAAQGGQPAADVARRFGVSEEQVARWRERLLEGAESVFRDPPAPAEAALPGSRDLALIIAENSTQGLALMDRRGYCIYANRSWLEMTGYALEELRSRPLHELVHHHRPDGSPYPMEECPIDRALPEHFQVRSHEDLFFRKDGSRFPVLCAASPVFERGEAVATVVEVRDISAQKAAEQRTLETTATALQAAEANAKFRTFFDQGSYFACLLTLDGTLIEANRLCLEFCGFTREEVIGRKFWECGWWNLSPELAAMIRAGTGQAAEGVMFRRETGYFVAGGEQRILDLVLAPVTDEAGKVLFIAPTGVDITERKRVEERLRLLDEISESTRAAADAGSVLEATTRLLGRHLAVTRCAYADLEADNDRFTIRNDWTVPGFASSAGVYSLDLFGSRAAADMRGGRTLVVCDVDRELGEDDGGAMFNAIGVKAIVCCPLVKGGRLVAMMAVHQAAPRAWKPDDIALVEEVVERSWAHIERVRATEELRRSELHLNSLFEQTSAGIAEADTSGRLVRVNDRYCRILGRRREELVGMPMQSLTHPDDLPRNMEVFSAMLASGEPFEIEKRYVLPGGGEVWVNVAVSLIRAPGRDMPERVLAVVLDITQRKQAEARLREADRRKDEFLAMLAHELRNPLAPIGAAADLLRLAHGDGARVRQASEIIARQVRHMTALVDDLLDVSRVTRGLVSLELEPLDVARVALDTVEQVRPAIDARRHRLSLDLPSSPAPVHGDRKRIVQVMVNLLNNAARYTPEGGHIRLSIDADDTRIRFAVEDDGIGMAPDLIARAFDLFTQGERSADRSQGGLGIGLALVRSLVELHGGTVEAHSDGPGRGSRFCVSLPRLEKQAERREDERGGPAWQRGRPLHVLLVDDNVDAAEVLALFLQEIGHRVDVEHDPLRALERAGREVPDVCLLDIGLPGMDGHQLARALRANPRTAGATLVALTGYGQAQDRRDSEAAGFDHHLVKPVASETLLRLLSGIAAHRG</sequence>
<feature type="domain" description="Histidine kinase" evidence="7">
    <location>
        <begin position="647"/>
        <end position="865"/>
    </location>
</feature>
<evidence type="ECO:0000256" key="3">
    <source>
        <dbReference type="ARBA" id="ARBA00022553"/>
    </source>
</evidence>
<dbReference type="InterPro" id="IPR000700">
    <property type="entry name" value="PAS-assoc_C"/>
</dbReference>
<keyword evidence="4" id="KW-0808">Transferase</keyword>
<dbReference type="InterPro" id="IPR003661">
    <property type="entry name" value="HisK_dim/P_dom"/>
</dbReference>
<feature type="domain" description="PAS" evidence="9">
    <location>
        <begin position="76"/>
        <end position="128"/>
    </location>
</feature>
<organism evidence="11 12">
    <name type="scientific">Noviherbaspirillum aridicola</name>
    <dbReference type="NCBI Taxonomy" id="2849687"/>
    <lineage>
        <taxon>Bacteria</taxon>
        <taxon>Pseudomonadati</taxon>
        <taxon>Pseudomonadota</taxon>
        <taxon>Betaproteobacteria</taxon>
        <taxon>Burkholderiales</taxon>
        <taxon>Oxalobacteraceae</taxon>
        <taxon>Noviherbaspirillum</taxon>
    </lineage>
</organism>
<dbReference type="PANTHER" id="PTHR43547:SF2">
    <property type="entry name" value="HYBRID SIGNAL TRANSDUCTION HISTIDINE KINASE C"/>
    <property type="match status" value="1"/>
</dbReference>
<dbReference type="Pfam" id="PF13518">
    <property type="entry name" value="HTH_28"/>
    <property type="match status" value="1"/>
</dbReference>
<dbReference type="PRINTS" id="PR00344">
    <property type="entry name" value="BCTRLSENSOR"/>
</dbReference>
<evidence type="ECO:0000256" key="4">
    <source>
        <dbReference type="ARBA" id="ARBA00022679"/>
    </source>
</evidence>
<evidence type="ECO:0000259" key="7">
    <source>
        <dbReference type="PROSITE" id="PS50109"/>
    </source>
</evidence>
<dbReference type="Gene3D" id="3.30.565.10">
    <property type="entry name" value="Histidine kinase-like ATPase, C-terminal domain"/>
    <property type="match status" value="1"/>
</dbReference>
<dbReference type="EMBL" id="BPMK01000002">
    <property type="protein sequence ID" value="GIZ50420.1"/>
    <property type="molecule type" value="Genomic_DNA"/>
</dbReference>
<dbReference type="SUPFAM" id="SSF55781">
    <property type="entry name" value="GAF domain-like"/>
    <property type="match status" value="1"/>
</dbReference>
<proteinExistence type="predicted"/>
<dbReference type="InterPro" id="IPR000014">
    <property type="entry name" value="PAS"/>
</dbReference>
<dbReference type="SUPFAM" id="SSF47384">
    <property type="entry name" value="Homodimeric domain of signal transducing histidine kinase"/>
    <property type="match status" value="1"/>
</dbReference>
<dbReference type="InterPro" id="IPR004358">
    <property type="entry name" value="Sig_transdc_His_kin-like_C"/>
</dbReference>
<dbReference type="Pfam" id="PF00512">
    <property type="entry name" value="HisKA"/>
    <property type="match status" value="1"/>
</dbReference>
<keyword evidence="5" id="KW-0418">Kinase</keyword>
<feature type="domain" description="PAC" evidence="10">
    <location>
        <begin position="583"/>
        <end position="636"/>
    </location>
</feature>
<accession>A0ABQ4Q017</accession>
<dbReference type="RefSeq" id="WP_220806603.1">
    <property type="nucleotide sequence ID" value="NZ_BPMK01000002.1"/>
</dbReference>
<dbReference type="InterPro" id="IPR005467">
    <property type="entry name" value="His_kinase_dom"/>
</dbReference>
<evidence type="ECO:0000259" key="9">
    <source>
        <dbReference type="PROSITE" id="PS50112"/>
    </source>
</evidence>
<dbReference type="Pfam" id="PF01590">
    <property type="entry name" value="GAF"/>
    <property type="match status" value="1"/>
</dbReference>
<dbReference type="InterPro" id="IPR011006">
    <property type="entry name" value="CheY-like_superfamily"/>
</dbReference>
<dbReference type="InterPro" id="IPR036097">
    <property type="entry name" value="HisK_dim/P_sf"/>
</dbReference>
<feature type="domain" description="PAS" evidence="9">
    <location>
        <begin position="510"/>
        <end position="580"/>
    </location>
</feature>
<dbReference type="InterPro" id="IPR055247">
    <property type="entry name" value="InsJ-like_HTH"/>
</dbReference>
<dbReference type="InterPro" id="IPR029016">
    <property type="entry name" value="GAF-like_dom_sf"/>
</dbReference>
<dbReference type="CDD" id="cd17580">
    <property type="entry name" value="REC_2_DhkD-like"/>
    <property type="match status" value="1"/>
</dbReference>
<dbReference type="PROSITE" id="PS50109">
    <property type="entry name" value="HIS_KIN"/>
    <property type="match status" value="1"/>
</dbReference>
<dbReference type="SMART" id="SM00065">
    <property type="entry name" value="GAF"/>
    <property type="match status" value="1"/>
</dbReference>
<feature type="modified residue" description="4-aspartylphosphate" evidence="6">
    <location>
        <position position="936"/>
    </location>
</feature>
<dbReference type="PROSITE" id="PS50110">
    <property type="entry name" value="RESPONSE_REGULATORY"/>
    <property type="match status" value="1"/>
</dbReference>
<feature type="domain" description="Response regulatory" evidence="8">
    <location>
        <begin position="887"/>
        <end position="1003"/>
    </location>
</feature>
<dbReference type="SMART" id="SM00448">
    <property type="entry name" value="REC"/>
    <property type="match status" value="1"/>
</dbReference>
<dbReference type="Pfam" id="PF00072">
    <property type="entry name" value="Response_reg"/>
    <property type="match status" value="1"/>
</dbReference>
<dbReference type="InterPro" id="IPR001610">
    <property type="entry name" value="PAC"/>
</dbReference>
<keyword evidence="12" id="KW-1185">Reference proteome</keyword>